<dbReference type="Pfam" id="PF00030">
    <property type="entry name" value="Crystall"/>
    <property type="match status" value="1"/>
</dbReference>
<dbReference type="RefSeq" id="WP_263749230.1">
    <property type="nucleotide sequence ID" value="NZ_JAOWRF010000410.1"/>
</dbReference>
<dbReference type="EMBL" id="JAOWRF010000410">
    <property type="protein sequence ID" value="MCV3217511.1"/>
    <property type="molecule type" value="Genomic_DNA"/>
</dbReference>
<name>A0ABT3B805_9CYAN</name>
<evidence type="ECO:0000259" key="3">
    <source>
        <dbReference type="PROSITE" id="PS50915"/>
    </source>
</evidence>
<dbReference type="Gene3D" id="2.60.20.10">
    <property type="entry name" value="Crystallins"/>
    <property type="match status" value="1"/>
</dbReference>
<comment type="caution">
    <text evidence="4">The sequence shown here is derived from an EMBL/GenBank/DDBJ whole genome shotgun (WGS) entry which is preliminary data.</text>
</comment>
<feature type="domain" description="Beta/gamma crystallin 'Greek key'" evidence="3">
    <location>
        <begin position="74"/>
        <end position="111"/>
    </location>
</feature>
<evidence type="ECO:0000313" key="5">
    <source>
        <dbReference type="Proteomes" id="UP001526143"/>
    </source>
</evidence>
<keyword evidence="2" id="KW-0677">Repeat</keyword>
<organism evidence="4 5">
    <name type="scientific">Plectonema radiosum NIES-515</name>
    <dbReference type="NCBI Taxonomy" id="2986073"/>
    <lineage>
        <taxon>Bacteria</taxon>
        <taxon>Bacillati</taxon>
        <taxon>Cyanobacteriota</taxon>
        <taxon>Cyanophyceae</taxon>
        <taxon>Oscillatoriophycideae</taxon>
        <taxon>Oscillatoriales</taxon>
        <taxon>Microcoleaceae</taxon>
        <taxon>Plectonema</taxon>
    </lineage>
</organism>
<evidence type="ECO:0000313" key="4">
    <source>
        <dbReference type="EMBL" id="MCV3217511.1"/>
    </source>
</evidence>
<protein>
    <submittedName>
        <fullName evidence="4">Beta/gamma crystallin family protein</fullName>
    </submittedName>
</protein>
<gene>
    <name evidence="4" type="ORF">OGM63_29060</name>
</gene>
<comment type="similarity">
    <text evidence="1">Belongs to the beta/gamma-crystallin family.</text>
</comment>
<dbReference type="InterPro" id="IPR011024">
    <property type="entry name" value="G_crystallin-like"/>
</dbReference>
<dbReference type="InterPro" id="IPR001064">
    <property type="entry name" value="Beta/gamma_crystallin"/>
</dbReference>
<dbReference type="PROSITE" id="PS50915">
    <property type="entry name" value="CRYSTALLIN_BETA_GAMMA"/>
    <property type="match status" value="1"/>
</dbReference>
<sequence>MTNINNQSQSLDKIAGLEDLNHENAAVCSGGASIILYDGADLTGESKSFSISSVPSLFRYNFNDRASSIKVGSGKWQLFQDVNFAGFSNTFTSGAYNLTQLNNQVSSLKTV</sequence>
<evidence type="ECO:0000256" key="2">
    <source>
        <dbReference type="ARBA" id="ARBA00022737"/>
    </source>
</evidence>
<reference evidence="4 5" key="1">
    <citation type="submission" date="2022-10" db="EMBL/GenBank/DDBJ databases">
        <title>Identification of biosynthetic pathway for the production of the potent trypsin inhibitor radiosumin.</title>
        <authorList>
            <person name="Fewer D.P."/>
            <person name="Delbaje E."/>
            <person name="Ouyang X."/>
            <person name="Agostino P.D."/>
            <person name="Wahlsten M."/>
            <person name="Jokela J."/>
            <person name="Permi P."/>
            <person name="Haapaniemi E."/>
            <person name="Koistinen H."/>
        </authorList>
    </citation>
    <scope>NUCLEOTIDE SEQUENCE [LARGE SCALE GENOMIC DNA]</scope>
    <source>
        <strain evidence="4 5">NIES-515</strain>
    </source>
</reference>
<proteinExistence type="inferred from homology"/>
<keyword evidence="5" id="KW-1185">Reference proteome</keyword>
<evidence type="ECO:0000256" key="1">
    <source>
        <dbReference type="ARBA" id="ARBA00009646"/>
    </source>
</evidence>
<dbReference type="Proteomes" id="UP001526143">
    <property type="component" value="Unassembled WGS sequence"/>
</dbReference>
<dbReference type="SUPFAM" id="SSF49695">
    <property type="entry name" value="gamma-Crystallin-like"/>
    <property type="match status" value="1"/>
</dbReference>
<dbReference type="SMART" id="SM00247">
    <property type="entry name" value="XTALbg"/>
    <property type="match status" value="1"/>
</dbReference>
<accession>A0ABT3B805</accession>